<dbReference type="PANTHER" id="PTHR23267">
    <property type="entry name" value="IMMUNOGLOBULIN LIGHT CHAIN"/>
    <property type="match status" value="1"/>
</dbReference>
<dbReference type="Ensembl" id="ENSMMDT00005002504.1">
    <property type="protein sequence ID" value="ENSMMDP00005002464.1"/>
    <property type="gene ID" value="ENSMMDG00005001368.1"/>
</dbReference>
<accession>A0A667WPL3</accession>
<evidence type="ECO:0000313" key="3">
    <source>
        <dbReference type="Proteomes" id="UP000472263"/>
    </source>
</evidence>
<dbReference type="SUPFAM" id="SSF48726">
    <property type="entry name" value="Immunoglobulin"/>
    <property type="match status" value="1"/>
</dbReference>
<evidence type="ECO:0000313" key="2">
    <source>
        <dbReference type="Ensembl" id="ENSMMDP00005002464.1"/>
    </source>
</evidence>
<dbReference type="InterPro" id="IPR050150">
    <property type="entry name" value="IgV_Light_Chain"/>
</dbReference>
<dbReference type="SMART" id="SM00406">
    <property type="entry name" value="IGv"/>
    <property type="match status" value="1"/>
</dbReference>
<name>A0A667WPL3_9TELE</name>
<keyword evidence="3" id="KW-1185">Reference proteome</keyword>
<organism evidence="2 3">
    <name type="scientific">Myripristis murdjan</name>
    <name type="common">pinecone soldierfish</name>
    <dbReference type="NCBI Taxonomy" id="586833"/>
    <lineage>
        <taxon>Eukaryota</taxon>
        <taxon>Metazoa</taxon>
        <taxon>Chordata</taxon>
        <taxon>Craniata</taxon>
        <taxon>Vertebrata</taxon>
        <taxon>Euteleostomi</taxon>
        <taxon>Actinopterygii</taxon>
        <taxon>Neopterygii</taxon>
        <taxon>Teleostei</taxon>
        <taxon>Neoteleostei</taxon>
        <taxon>Acanthomorphata</taxon>
        <taxon>Holocentriformes</taxon>
        <taxon>Holocentridae</taxon>
        <taxon>Myripristis</taxon>
    </lineage>
</organism>
<evidence type="ECO:0000259" key="1">
    <source>
        <dbReference type="SMART" id="SM00406"/>
    </source>
</evidence>
<dbReference type="InterPro" id="IPR036179">
    <property type="entry name" value="Ig-like_dom_sf"/>
</dbReference>
<dbReference type="Gene3D" id="2.60.40.10">
    <property type="entry name" value="Immunoglobulins"/>
    <property type="match status" value="1"/>
</dbReference>
<protein>
    <recommendedName>
        <fullName evidence="1">Immunoglobulin V-set domain-containing protein</fullName>
    </recommendedName>
</protein>
<reference evidence="2" key="3">
    <citation type="submission" date="2025-09" db="UniProtKB">
        <authorList>
            <consortium name="Ensembl"/>
        </authorList>
    </citation>
    <scope>IDENTIFICATION</scope>
</reference>
<dbReference type="Proteomes" id="UP000472263">
    <property type="component" value="Chromosome 11"/>
</dbReference>
<dbReference type="Pfam" id="PF07686">
    <property type="entry name" value="V-set"/>
    <property type="match status" value="1"/>
</dbReference>
<reference evidence="2" key="2">
    <citation type="submission" date="2025-08" db="UniProtKB">
        <authorList>
            <consortium name="Ensembl"/>
        </authorList>
    </citation>
    <scope>IDENTIFICATION</scope>
</reference>
<dbReference type="InterPro" id="IPR013783">
    <property type="entry name" value="Ig-like_fold"/>
</dbReference>
<proteinExistence type="predicted"/>
<dbReference type="InParanoid" id="A0A667WPL3"/>
<reference evidence="2" key="1">
    <citation type="submission" date="2019-06" db="EMBL/GenBank/DDBJ databases">
        <authorList>
            <consortium name="Wellcome Sanger Institute Data Sharing"/>
        </authorList>
    </citation>
    <scope>NUCLEOTIDE SEQUENCE [LARGE SCALE GENOMIC DNA]</scope>
</reference>
<feature type="domain" description="Immunoglobulin V-set" evidence="1">
    <location>
        <begin position="29"/>
        <end position="103"/>
    </location>
</feature>
<dbReference type="InterPro" id="IPR013106">
    <property type="entry name" value="Ig_V-set"/>
</dbReference>
<sequence length="108" mass="12061">MLLYFKKMLKEENMIFNTFSTVRAALGASVSITCKTSQDVYAGSCLHWYQMKDGKSPKLLIYYADSRESGIPDRFTGSGSGSDFTLTISGMKVPPNAEDRCFCSWCDL</sequence>
<dbReference type="GeneTree" id="ENSGT00940000153924"/>
<dbReference type="AlphaFoldDB" id="A0A667WPL3"/>